<dbReference type="Gene3D" id="1.50.10.10">
    <property type="match status" value="1"/>
</dbReference>
<evidence type="ECO:0000259" key="4">
    <source>
        <dbReference type="Pfam" id="PF22124"/>
    </source>
</evidence>
<proteinExistence type="predicted"/>
<dbReference type="PROSITE" id="PS51318">
    <property type="entry name" value="TAT"/>
    <property type="match status" value="1"/>
</dbReference>
<protein>
    <submittedName>
        <fullName evidence="5">Glycoside hydrolase family 95 protein</fullName>
    </submittedName>
</protein>
<reference evidence="5" key="1">
    <citation type="submission" date="2022-08" db="EMBL/GenBank/DDBJ databases">
        <authorList>
            <person name="Tistechok S."/>
            <person name="Samborskyy M."/>
            <person name="Roman I."/>
        </authorList>
    </citation>
    <scope>NUCLEOTIDE SEQUENCE</scope>
    <source>
        <strain evidence="5">DSM 103496</strain>
    </source>
</reference>
<dbReference type="InterPro" id="IPR006311">
    <property type="entry name" value="TAT_signal"/>
</dbReference>
<dbReference type="Gene3D" id="2.70.98.50">
    <property type="entry name" value="putative glycoside hydrolase family protein from bacillus halodurans"/>
    <property type="match status" value="1"/>
</dbReference>
<feature type="domain" description="Alpha fucosidase A-like C-terminal" evidence="3">
    <location>
        <begin position="716"/>
        <end position="778"/>
    </location>
</feature>
<dbReference type="Pfam" id="PF21307">
    <property type="entry name" value="Glyco_hydro_95_C"/>
    <property type="match status" value="1"/>
</dbReference>
<dbReference type="InterPro" id="IPR049053">
    <property type="entry name" value="AFCA-like_C"/>
</dbReference>
<dbReference type="InterPro" id="IPR027414">
    <property type="entry name" value="GH95_N_dom"/>
</dbReference>
<dbReference type="PANTHER" id="PTHR31084">
    <property type="entry name" value="ALPHA-L-FUCOSIDASE 2"/>
    <property type="match status" value="1"/>
</dbReference>
<dbReference type="AlphaFoldDB" id="A0A9X2VJD5"/>
<dbReference type="InterPro" id="IPR012341">
    <property type="entry name" value="6hp_glycosidase-like_sf"/>
</dbReference>
<keyword evidence="1" id="KW-0812">Transmembrane</keyword>
<keyword evidence="1" id="KW-0472">Membrane</keyword>
<dbReference type="InterPro" id="IPR054363">
    <property type="entry name" value="GH95_cat"/>
</dbReference>
<dbReference type="InterPro" id="IPR008928">
    <property type="entry name" value="6-hairpin_glycosidase_sf"/>
</dbReference>
<dbReference type="GO" id="GO:0005975">
    <property type="term" value="P:carbohydrate metabolic process"/>
    <property type="evidence" value="ECO:0007669"/>
    <property type="project" value="InterPro"/>
</dbReference>
<dbReference type="PIRSF" id="PIRSF007663">
    <property type="entry name" value="UCP007663"/>
    <property type="match status" value="1"/>
</dbReference>
<keyword evidence="1" id="KW-1133">Transmembrane helix</keyword>
<dbReference type="Proteomes" id="UP001141259">
    <property type="component" value="Unassembled WGS sequence"/>
</dbReference>
<feature type="domain" description="Glycosyl hydrolase family 95 catalytic" evidence="4">
    <location>
        <begin position="293"/>
        <end position="713"/>
    </location>
</feature>
<evidence type="ECO:0000259" key="2">
    <source>
        <dbReference type="Pfam" id="PF14498"/>
    </source>
</evidence>
<evidence type="ECO:0000256" key="1">
    <source>
        <dbReference type="SAM" id="Phobius"/>
    </source>
</evidence>
<dbReference type="Gene3D" id="2.60.40.1180">
    <property type="entry name" value="Golgi alpha-mannosidase II"/>
    <property type="match status" value="1"/>
</dbReference>
<dbReference type="GO" id="GO:0004560">
    <property type="term" value="F:alpha-L-fucosidase activity"/>
    <property type="evidence" value="ECO:0007669"/>
    <property type="project" value="InterPro"/>
</dbReference>
<evidence type="ECO:0000313" key="6">
    <source>
        <dbReference type="Proteomes" id="UP001141259"/>
    </source>
</evidence>
<dbReference type="PANTHER" id="PTHR31084:SF3">
    <property type="entry name" value="ALPHA-FUCOSIDASE A"/>
    <property type="match status" value="1"/>
</dbReference>
<evidence type="ECO:0000313" key="5">
    <source>
        <dbReference type="EMBL" id="MCS7477204.1"/>
    </source>
</evidence>
<organism evidence="5 6">
    <name type="scientific">Umezawaea endophytica</name>
    <dbReference type="NCBI Taxonomy" id="1654476"/>
    <lineage>
        <taxon>Bacteria</taxon>
        <taxon>Bacillati</taxon>
        <taxon>Actinomycetota</taxon>
        <taxon>Actinomycetes</taxon>
        <taxon>Pseudonocardiales</taxon>
        <taxon>Pseudonocardiaceae</taxon>
        <taxon>Umezawaea</taxon>
    </lineage>
</organism>
<feature type="domain" description="Glycosyl hydrolase family 95 N-terminal" evidence="2">
    <location>
        <begin position="124"/>
        <end position="262"/>
    </location>
</feature>
<dbReference type="InterPro" id="IPR016518">
    <property type="entry name" value="Alpha-L-fucosidase"/>
</dbReference>
<feature type="transmembrane region" description="Helical" evidence="1">
    <location>
        <begin position="21"/>
        <end position="43"/>
    </location>
</feature>
<comment type="caution">
    <text evidence="5">The sequence shown here is derived from an EMBL/GenBank/DDBJ whole genome shotgun (WGS) entry which is preliminary data.</text>
</comment>
<dbReference type="InterPro" id="IPR013780">
    <property type="entry name" value="Glyco_hydro_b"/>
</dbReference>
<evidence type="ECO:0000259" key="3">
    <source>
        <dbReference type="Pfam" id="PF21307"/>
    </source>
</evidence>
<accession>A0A9X2VJD5</accession>
<name>A0A9X2VJD5_9PSEU</name>
<gene>
    <name evidence="5" type="ORF">NZH93_10085</name>
</gene>
<sequence length="793" mass="86508">MSRDDAPGRSTGPTRRDLLRLGGAFGAAAALGGLPVFTAHAAVGRPSTPVLVPADAATRLTYPAPATESKIIEEGLPIGNGRFGGLVGGDPARDFLYLTDATLWTGGLNAALQDDGQFPYDEARFGTFSLLAKVFVSQPAHTGVTGYRRELDLSNGVVTTTYDHRGTTYRREVYASHPDDVVVIRLSRRGTGTHTGTVSLAGTHGETTRAASFAAAFGNGLKYAATVTAAGRTGKVAVTGDEVVFTGCAEVVIVVAGGTNYTPDAATEFKNPEADPLAIAKGKARAASRESGDALLATHVADYRKLYDRMTLSLGTSTPAQKAMDTWTRLGARAAEGAAPDPELEAAYVQYGRYLMISGSRDSAPLNLQGLWLSNNTPDWYSDYHTDINVQMNYWLADRAGLPSCFDSFADYCLSQLSSWTTQTRRLFNDERNGFRNRSGRVAGWTTAYSTNIYGGSGWWWHPASNAWLCNSLWEHYEYTKDVEYLRRIYPLLKGACEFWEARLVTTTVTDPATGATRRVLIDDHDWSPEHGPTDALGVTYAQELVWDLFEHYRQACLLLDVDRGYWKTVGDLQVRLYLPKVSPKTGWLQEWMTPDNLGETTHRHLSPLIGLFPGDRVRADTVTPELLTGVRNLLVARGFDSFGWACAWRALCWARLKDGENAYRLFLTVLRPSVDFGNGSAPNLFDMYSFGDRTIFQIDANFGTPSAVVEMLLYSRPGTVELLPALPAAWAESGRITGVGARGGFEVDFSWRAGKVTSVTVRSVGGTSTVVKSGSWSRTVTLQRGRSTTFTP</sequence>
<dbReference type="EMBL" id="JANYMP010000004">
    <property type="protein sequence ID" value="MCS7477204.1"/>
    <property type="molecule type" value="Genomic_DNA"/>
</dbReference>
<dbReference type="Pfam" id="PF22124">
    <property type="entry name" value="Glyco_hydro_95_cat"/>
    <property type="match status" value="1"/>
</dbReference>
<keyword evidence="5" id="KW-0378">Hydrolase</keyword>
<dbReference type="RefSeq" id="WP_259622718.1">
    <property type="nucleotide sequence ID" value="NZ_JANYMP010000004.1"/>
</dbReference>
<dbReference type="SUPFAM" id="SSF48208">
    <property type="entry name" value="Six-hairpin glycosidases"/>
    <property type="match status" value="1"/>
</dbReference>
<dbReference type="Pfam" id="PF14498">
    <property type="entry name" value="Glyco_hyd_65N_2"/>
    <property type="match status" value="2"/>
</dbReference>
<feature type="domain" description="Glycosyl hydrolase family 95 N-terminal" evidence="2">
    <location>
        <begin position="60"/>
        <end position="111"/>
    </location>
</feature>
<keyword evidence="6" id="KW-1185">Reference proteome</keyword>